<dbReference type="InterPro" id="IPR002885">
    <property type="entry name" value="PPR_rpt"/>
</dbReference>
<dbReference type="Pfam" id="PF20431">
    <property type="entry name" value="E_motif"/>
    <property type="match status" value="1"/>
</dbReference>
<evidence type="ECO:0000313" key="4">
    <source>
        <dbReference type="EMBL" id="RAL52988.1"/>
    </source>
</evidence>
<dbReference type="AlphaFoldDB" id="A0A328E8J3"/>
<dbReference type="FunFam" id="1.25.40.10:FF:000184">
    <property type="entry name" value="Pentatricopeptide repeat-containing protein, chloroplastic"/>
    <property type="match status" value="1"/>
</dbReference>
<proteinExistence type="inferred from homology"/>
<feature type="repeat" description="PPR" evidence="3">
    <location>
        <begin position="294"/>
        <end position="328"/>
    </location>
</feature>
<dbReference type="PANTHER" id="PTHR47926:SF376">
    <property type="entry name" value="TETRATRICOPEPTIDE-LIKE HELICAL DOMAIN SUPERFAMILY"/>
    <property type="match status" value="1"/>
</dbReference>
<dbReference type="Pfam" id="PF01535">
    <property type="entry name" value="PPR"/>
    <property type="match status" value="2"/>
</dbReference>
<organism evidence="4 5">
    <name type="scientific">Cuscuta australis</name>
    <dbReference type="NCBI Taxonomy" id="267555"/>
    <lineage>
        <taxon>Eukaryota</taxon>
        <taxon>Viridiplantae</taxon>
        <taxon>Streptophyta</taxon>
        <taxon>Embryophyta</taxon>
        <taxon>Tracheophyta</taxon>
        <taxon>Spermatophyta</taxon>
        <taxon>Magnoliopsida</taxon>
        <taxon>eudicotyledons</taxon>
        <taxon>Gunneridae</taxon>
        <taxon>Pentapetalae</taxon>
        <taxon>asterids</taxon>
        <taxon>lamiids</taxon>
        <taxon>Solanales</taxon>
        <taxon>Convolvulaceae</taxon>
        <taxon>Cuscuteae</taxon>
        <taxon>Cuscuta</taxon>
        <taxon>Cuscuta subgen. Grammica</taxon>
        <taxon>Cuscuta sect. Cleistogrammica</taxon>
    </lineage>
</organism>
<accession>A0A328E8J3</accession>
<evidence type="ECO:0000256" key="1">
    <source>
        <dbReference type="ARBA" id="ARBA00006643"/>
    </source>
</evidence>
<feature type="repeat" description="PPR" evidence="3">
    <location>
        <begin position="430"/>
        <end position="465"/>
    </location>
</feature>
<comment type="similarity">
    <text evidence="1">Belongs to the PPR family. PCMP-H subfamily.</text>
</comment>
<reference evidence="4 5" key="1">
    <citation type="submission" date="2018-06" db="EMBL/GenBank/DDBJ databases">
        <title>The Genome of Cuscuta australis (Dodder) Provides Insight into the Evolution of Plant Parasitism.</title>
        <authorList>
            <person name="Liu H."/>
        </authorList>
    </citation>
    <scope>NUCLEOTIDE SEQUENCE [LARGE SCALE GENOMIC DNA]</scope>
    <source>
        <strain evidence="5">cv. Yunnan</strain>
        <tissue evidence="4">Vines</tissue>
    </source>
</reference>
<evidence type="ECO:0008006" key="6">
    <source>
        <dbReference type="Google" id="ProtNLM"/>
    </source>
</evidence>
<feature type="repeat" description="PPR" evidence="3">
    <location>
        <begin position="232"/>
        <end position="266"/>
    </location>
</feature>
<dbReference type="EMBL" id="NQVE01000028">
    <property type="protein sequence ID" value="RAL52988.1"/>
    <property type="molecule type" value="Genomic_DNA"/>
</dbReference>
<evidence type="ECO:0000313" key="5">
    <source>
        <dbReference type="Proteomes" id="UP000249390"/>
    </source>
</evidence>
<name>A0A328E8J3_9ASTE</name>
<keyword evidence="2" id="KW-0677">Repeat</keyword>
<dbReference type="InterPro" id="IPR046960">
    <property type="entry name" value="PPR_At4g14850-like_plant"/>
</dbReference>
<dbReference type="GO" id="GO:0003723">
    <property type="term" value="F:RNA binding"/>
    <property type="evidence" value="ECO:0007669"/>
    <property type="project" value="InterPro"/>
</dbReference>
<dbReference type="FunFam" id="1.25.40.10:FF:000333">
    <property type="entry name" value="Pentatricopeptide repeat-containing protein"/>
    <property type="match status" value="1"/>
</dbReference>
<gene>
    <name evidence="4" type="ORF">DM860_016223</name>
</gene>
<dbReference type="NCBIfam" id="TIGR00756">
    <property type="entry name" value="PPR"/>
    <property type="match status" value="7"/>
</dbReference>
<keyword evidence="5" id="KW-1185">Reference proteome</keyword>
<evidence type="ECO:0000256" key="2">
    <source>
        <dbReference type="ARBA" id="ARBA00022737"/>
    </source>
</evidence>
<dbReference type="PROSITE" id="PS51375">
    <property type="entry name" value="PPR"/>
    <property type="match status" value="5"/>
</dbReference>
<feature type="repeat" description="PPR" evidence="3">
    <location>
        <begin position="395"/>
        <end position="429"/>
    </location>
</feature>
<dbReference type="Gene3D" id="1.25.40.10">
    <property type="entry name" value="Tetratricopeptide repeat domain"/>
    <property type="match status" value="4"/>
</dbReference>
<dbReference type="Proteomes" id="UP000249390">
    <property type="component" value="Unassembled WGS sequence"/>
</dbReference>
<dbReference type="Pfam" id="PF13041">
    <property type="entry name" value="PPR_2"/>
    <property type="match status" value="2"/>
</dbReference>
<dbReference type="PANTHER" id="PTHR47926">
    <property type="entry name" value="PENTATRICOPEPTIDE REPEAT-CONTAINING PROTEIN"/>
    <property type="match status" value="1"/>
</dbReference>
<protein>
    <recommendedName>
        <fullName evidence="6">Pentacotripeptide-repeat region of PRORP domain-containing protein</fullName>
    </recommendedName>
</protein>
<feature type="repeat" description="PPR" evidence="3">
    <location>
        <begin position="466"/>
        <end position="496"/>
    </location>
</feature>
<dbReference type="GO" id="GO:0009451">
    <property type="term" value="P:RNA modification"/>
    <property type="evidence" value="ECO:0007669"/>
    <property type="project" value="InterPro"/>
</dbReference>
<dbReference type="InterPro" id="IPR046848">
    <property type="entry name" value="E_motif"/>
</dbReference>
<sequence length="619" mass="69159">MEKVAGEASQMGRAVISVGSLIVQQNQQPVSIGKLLKKSSSLRQLQSLYESVIKAGRFSGFLLHMNRPVHVPDLVKKFPNSEQFESLYGLITKGGLAADCFLMNRLINESAVYDIDFATRVFSEMVNPTVFAYTALMRASVHWNRPLGGSDLYAEMRAGGFSPNSYAFSSIVKSCTLLCDLKAGESVHGQVWKYGFCSHVHVLTCLVDFYSNLGKVVESRLVFEEIPESRKDGVSWSAMVSALVREGDVSSAREVFDRMPEKATASWNAMIHGYASVGNVESAELLFNEMPEKDLISWTTMIKCYSQNKMHRKSLQVFEDMKKHGVTPDEVTMTTIISASAHVGFLDHGKELHIYVMQKGFDLDVYIGSALVDMYAKCGSLEKSLVVFFKLQEKNLFCWNSVIDGLAVHGYAVEALAMLDRMEKENIRPNGVTFVSVLSACCHAGMVEEGRRRFFDMICRYQILPQMEHYGCMVDLLCKAGLLEEALEVIKRMQMEPNAVIWGALLAGCRIYKNFEIAQISLDNLAILEPNNAGNYTLLLNMYAEGNTWGEVSRIREDFKASGVEKEFPGSSWIELEKTVHQFSACGYFHPASQEIYSILDGLVGQLKHVEGVQEDGFI</sequence>
<evidence type="ECO:0000256" key="3">
    <source>
        <dbReference type="PROSITE-ProRule" id="PRU00708"/>
    </source>
</evidence>
<dbReference type="InterPro" id="IPR011990">
    <property type="entry name" value="TPR-like_helical_dom_sf"/>
</dbReference>
<comment type="caution">
    <text evidence="4">The sequence shown here is derived from an EMBL/GenBank/DDBJ whole genome shotgun (WGS) entry which is preliminary data.</text>
</comment>